<gene>
    <name evidence="1" type="ORF">HCUR_01372</name>
</gene>
<keyword evidence="2" id="KW-1185">Reference proteome</keyword>
<evidence type="ECO:0000313" key="1">
    <source>
        <dbReference type="EMBL" id="PPE03172.1"/>
    </source>
</evidence>
<dbReference type="AlphaFoldDB" id="A0A2S5R7L2"/>
<sequence>MLCPENLYKLRKDPYFPNLRHLELRDLDNIEFIFKLKAPVLTKVVLSLSIPTWDILRTLVMENMRALELKDGIAKHDRTDKRVPLNLKFLEELTLRNFYFKDFTEFLGWDTSELKLLRVLNTYKDMNLNSFKGFSFLAPQIRQLILKRIIIKSFNGLIGFLLQNPEVLELKCKLSRNALEELKKVDLTQLKIARFFSA</sequence>
<accession>A0A2S5R7L2</accession>
<reference evidence="1 2" key="1">
    <citation type="submission" date="2017-11" db="EMBL/GenBank/DDBJ databases">
        <title>Comparative genomic analysis of Holospora spp., intranuclear symbionts of paramecia.</title>
        <authorList>
            <person name="Garushyants S.K."/>
            <person name="Beliavskaya A."/>
            <person name="Malko D.B."/>
            <person name="Logacheva M.D."/>
            <person name="Rautian M.S."/>
            <person name="Gelfand M.S."/>
        </authorList>
    </citation>
    <scope>NUCLEOTIDE SEQUENCE [LARGE SCALE GENOMIC DNA]</scope>
    <source>
        <strain evidence="2">02AZ16</strain>
    </source>
</reference>
<comment type="caution">
    <text evidence="1">The sequence shown here is derived from an EMBL/GenBank/DDBJ whole genome shotgun (WGS) entry which is preliminary data.</text>
</comment>
<protein>
    <submittedName>
        <fullName evidence="1">Uncharacterized protein</fullName>
    </submittedName>
</protein>
<name>A0A2S5R7L2_9PROT</name>
<dbReference type="EMBL" id="PHHC01000132">
    <property type="protein sequence ID" value="PPE03172.1"/>
    <property type="molecule type" value="Genomic_DNA"/>
</dbReference>
<organism evidence="1 2">
    <name type="scientific">Holospora curviuscula</name>
    <dbReference type="NCBI Taxonomy" id="1082868"/>
    <lineage>
        <taxon>Bacteria</taxon>
        <taxon>Pseudomonadati</taxon>
        <taxon>Pseudomonadota</taxon>
        <taxon>Alphaproteobacteria</taxon>
        <taxon>Holosporales</taxon>
        <taxon>Holosporaceae</taxon>
        <taxon>Holospora</taxon>
    </lineage>
</organism>
<proteinExistence type="predicted"/>
<evidence type="ECO:0000313" key="2">
    <source>
        <dbReference type="Proteomes" id="UP000239425"/>
    </source>
</evidence>
<dbReference type="Proteomes" id="UP000239425">
    <property type="component" value="Unassembled WGS sequence"/>
</dbReference>